<sequence length="445" mass="44283">MANGASPASTSTCGSTARCRGSEKNGRGRILPQRQPNNLTGESREAVRAFGLVTLALCLAALVIDGLDYQLLALTAPLILAEWGVARADFGTAMAAALFGMALGAAAGGWLGDKVGRVRALALAVVLFGCATLAVSRTHDVAALAALRVLGGVGFGAAGPNALALGSEWLPVRFRTYVVALLAVGTPAGGMIGAAALPAMLPSLGWRGVFVALGALAVVLGIVLLAVLREPPHPAAGPAAQRGRLLSSQFARLNAGVGLSFAALTAIVYGLGAWMPSFLTAAGFTLDQALTASLTFNACSILGAFAAGWLARAQGSRRVMWASALATAALLAGFGATLDAAPGARLAIDALAAAVGFAASVGITTLYAMATLLYPADVRASGIGLGMTSGRVGGIAMSFAGGYLLDFAGGSASVLFGALALTALLATSAAWLVRGHLPASGLAVS</sequence>
<dbReference type="InterPro" id="IPR005829">
    <property type="entry name" value="Sugar_transporter_CS"/>
</dbReference>
<evidence type="ECO:0000256" key="2">
    <source>
        <dbReference type="ARBA" id="ARBA00022692"/>
    </source>
</evidence>
<protein>
    <submittedName>
        <fullName evidence="8">MFS transporter</fullName>
    </submittedName>
</protein>
<evidence type="ECO:0000256" key="5">
    <source>
        <dbReference type="SAM" id="MobiDB-lite"/>
    </source>
</evidence>
<comment type="subcellular location">
    <subcellularLocation>
        <location evidence="1">Membrane</location>
        <topology evidence="1">Multi-pass membrane protein</topology>
    </subcellularLocation>
</comment>
<feature type="transmembrane region" description="Helical" evidence="6">
    <location>
        <begin position="382"/>
        <end position="405"/>
    </location>
</feature>
<dbReference type="Proteomes" id="UP000433652">
    <property type="component" value="Unassembled WGS sequence"/>
</dbReference>
<dbReference type="PROSITE" id="PS50850">
    <property type="entry name" value="MFS"/>
    <property type="match status" value="1"/>
</dbReference>
<dbReference type="GO" id="GO:0046943">
    <property type="term" value="F:carboxylic acid transmembrane transporter activity"/>
    <property type="evidence" value="ECO:0007669"/>
    <property type="project" value="TreeGrafter"/>
</dbReference>
<keyword evidence="4 6" id="KW-0472">Membrane</keyword>
<evidence type="ECO:0000256" key="6">
    <source>
        <dbReference type="SAM" id="Phobius"/>
    </source>
</evidence>
<feature type="domain" description="Major facilitator superfamily (MFS) profile" evidence="7">
    <location>
        <begin position="54"/>
        <end position="438"/>
    </location>
</feature>
<comment type="caution">
    <text evidence="8">The sequence shown here is derived from an EMBL/GenBank/DDBJ whole genome shotgun (WGS) entry which is preliminary data.</text>
</comment>
<feature type="transmembrane region" description="Helical" evidence="6">
    <location>
        <begin position="46"/>
        <end position="64"/>
    </location>
</feature>
<feature type="transmembrane region" description="Helical" evidence="6">
    <location>
        <begin position="209"/>
        <end position="229"/>
    </location>
</feature>
<organism evidence="8 9">
    <name type="scientific">Croceibacterium salegens</name>
    <dbReference type="NCBI Taxonomy" id="1737568"/>
    <lineage>
        <taxon>Bacteria</taxon>
        <taxon>Pseudomonadati</taxon>
        <taxon>Pseudomonadota</taxon>
        <taxon>Alphaproteobacteria</taxon>
        <taxon>Sphingomonadales</taxon>
        <taxon>Erythrobacteraceae</taxon>
        <taxon>Croceibacterium</taxon>
    </lineage>
</organism>
<dbReference type="SUPFAM" id="SSF103473">
    <property type="entry name" value="MFS general substrate transporter"/>
    <property type="match status" value="1"/>
</dbReference>
<dbReference type="Pfam" id="PF07690">
    <property type="entry name" value="MFS_1"/>
    <property type="match status" value="1"/>
</dbReference>
<feature type="transmembrane region" description="Helical" evidence="6">
    <location>
        <begin position="411"/>
        <end position="433"/>
    </location>
</feature>
<feature type="transmembrane region" description="Helical" evidence="6">
    <location>
        <begin position="141"/>
        <end position="165"/>
    </location>
</feature>
<feature type="transmembrane region" description="Helical" evidence="6">
    <location>
        <begin position="90"/>
        <end position="111"/>
    </location>
</feature>
<feature type="transmembrane region" description="Helical" evidence="6">
    <location>
        <begin position="319"/>
        <end position="338"/>
    </location>
</feature>
<proteinExistence type="predicted"/>
<dbReference type="Gene3D" id="1.20.1250.20">
    <property type="entry name" value="MFS general substrate transporter like domains"/>
    <property type="match status" value="2"/>
</dbReference>
<name>A0A6I4SWD4_9SPHN</name>
<evidence type="ECO:0000256" key="1">
    <source>
        <dbReference type="ARBA" id="ARBA00004141"/>
    </source>
</evidence>
<evidence type="ECO:0000313" key="8">
    <source>
        <dbReference type="EMBL" id="MXO60434.1"/>
    </source>
</evidence>
<evidence type="ECO:0000259" key="7">
    <source>
        <dbReference type="PROSITE" id="PS50850"/>
    </source>
</evidence>
<dbReference type="PANTHER" id="PTHR23508">
    <property type="entry name" value="CARBOXYLIC ACID TRANSPORTER PROTEIN HOMOLOG"/>
    <property type="match status" value="1"/>
</dbReference>
<dbReference type="InterPro" id="IPR020846">
    <property type="entry name" value="MFS_dom"/>
</dbReference>
<dbReference type="EMBL" id="WTYM01000052">
    <property type="protein sequence ID" value="MXO60434.1"/>
    <property type="molecule type" value="Genomic_DNA"/>
</dbReference>
<feature type="transmembrane region" description="Helical" evidence="6">
    <location>
        <begin position="250"/>
        <end position="274"/>
    </location>
</feature>
<dbReference type="AlphaFoldDB" id="A0A6I4SWD4"/>
<reference evidence="8 9" key="1">
    <citation type="submission" date="2019-12" db="EMBL/GenBank/DDBJ databases">
        <title>Genomic-based taxomic classification of the family Erythrobacteraceae.</title>
        <authorList>
            <person name="Xu L."/>
        </authorList>
    </citation>
    <scope>NUCLEOTIDE SEQUENCE [LARGE SCALE GENOMIC DNA]</scope>
    <source>
        <strain evidence="8 9">MCCC 1K01500</strain>
    </source>
</reference>
<feature type="transmembrane region" description="Helical" evidence="6">
    <location>
        <begin position="294"/>
        <end position="312"/>
    </location>
</feature>
<keyword evidence="2 6" id="KW-0812">Transmembrane</keyword>
<accession>A0A6I4SWD4</accession>
<feature type="transmembrane region" description="Helical" evidence="6">
    <location>
        <begin position="118"/>
        <end position="135"/>
    </location>
</feature>
<evidence type="ECO:0000256" key="4">
    <source>
        <dbReference type="ARBA" id="ARBA00023136"/>
    </source>
</evidence>
<dbReference type="GO" id="GO:0005886">
    <property type="term" value="C:plasma membrane"/>
    <property type="evidence" value="ECO:0007669"/>
    <property type="project" value="TreeGrafter"/>
</dbReference>
<evidence type="ECO:0000256" key="3">
    <source>
        <dbReference type="ARBA" id="ARBA00022989"/>
    </source>
</evidence>
<dbReference type="InterPro" id="IPR036259">
    <property type="entry name" value="MFS_trans_sf"/>
</dbReference>
<dbReference type="PROSITE" id="PS00217">
    <property type="entry name" value="SUGAR_TRANSPORT_2"/>
    <property type="match status" value="1"/>
</dbReference>
<gene>
    <name evidence="8" type="ORF">GRI89_12890</name>
</gene>
<dbReference type="PANTHER" id="PTHR23508:SF10">
    <property type="entry name" value="CARBOXYLIC ACID TRANSPORTER PROTEIN HOMOLOG"/>
    <property type="match status" value="1"/>
</dbReference>
<keyword evidence="9" id="KW-1185">Reference proteome</keyword>
<keyword evidence="3 6" id="KW-1133">Transmembrane helix</keyword>
<dbReference type="InterPro" id="IPR011701">
    <property type="entry name" value="MFS"/>
</dbReference>
<evidence type="ECO:0000313" key="9">
    <source>
        <dbReference type="Proteomes" id="UP000433652"/>
    </source>
</evidence>
<feature type="compositionally biased region" description="Polar residues" evidence="5">
    <location>
        <begin position="1"/>
        <end position="15"/>
    </location>
</feature>
<feature type="region of interest" description="Disordered" evidence="5">
    <location>
        <begin position="1"/>
        <end position="37"/>
    </location>
</feature>
<feature type="transmembrane region" description="Helical" evidence="6">
    <location>
        <begin position="177"/>
        <end position="197"/>
    </location>
</feature>
<feature type="transmembrane region" description="Helical" evidence="6">
    <location>
        <begin position="350"/>
        <end position="370"/>
    </location>
</feature>